<dbReference type="InterPro" id="IPR007201">
    <property type="entry name" value="Mei2-like_Rrm_C"/>
</dbReference>
<evidence type="ECO:0000259" key="3">
    <source>
        <dbReference type="PROSITE" id="PS50102"/>
    </source>
</evidence>
<evidence type="ECO:0000313" key="5">
    <source>
        <dbReference type="Proteomes" id="UP000188268"/>
    </source>
</evidence>
<evidence type="ECO:0000256" key="2">
    <source>
        <dbReference type="SAM" id="MobiDB-lite"/>
    </source>
</evidence>
<dbReference type="Proteomes" id="UP000188268">
    <property type="component" value="Unassembled WGS sequence"/>
</dbReference>
<dbReference type="GO" id="GO:0003723">
    <property type="term" value="F:RNA binding"/>
    <property type="evidence" value="ECO:0007669"/>
    <property type="project" value="UniProtKB-UniRule"/>
</dbReference>
<protein>
    <submittedName>
        <fullName evidence="4">RNA recognition motif 2</fullName>
    </submittedName>
</protein>
<dbReference type="Pfam" id="PF04059">
    <property type="entry name" value="RRM_2"/>
    <property type="match status" value="1"/>
</dbReference>
<feature type="compositionally biased region" description="Basic residues" evidence="2">
    <location>
        <begin position="92"/>
        <end position="104"/>
    </location>
</feature>
<dbReference type="InterPro" id="IPR000504">
    <property type="entry name" value="RRM_dom"/>
</dbReference>
<proteinExistence type="predicted"/>
<feature type="compositionally biased region" description="Basic and acidic residues" evidence="2">
    <location>
        <begin position="105"/>
        <end position="121"/>
    </location>
</feature>
<comment type="caution">
    <text evidence="4">The sequence shown here is derived from an EMBL/GenBank/DDBJ whole genome shotgun (WGS) entry which is preliminary data.</text>
</comment>
<name>A0A1R3HVS3_COCAP</name>
<dbReference type="EMBL" id="AWWV01011112">
    <property type="protein sequence ID" value="OMO74388.1"/>
    <property type="molecule type" value="Genomic_DNA"/>
</dbReference>
<keyword evidence="1" id="KW-0694">RNA-binding</keyword>
<dbReference type="OrthoDB" id="1000715at2759"/>
<evidence type="ECO:0000313" key="4">
    <source>
        <dbReference type="EMBL" id="OMO74388.1"/>
    </source>
</evidence>
<sequence length="275" mass="31912">MEKRNDESRLNPNAVAYVPTSKFSPHLIPRLPNGLPSPLPHGSFTSPYHPFPHSYPYHQNEAPQYTEALPKPKPKVMMGVHGEVIRGPRNGNRNHKPFPRHNKRYAKEGFSADRRSQSSKKLEWRVKRSSVNTESMNVQAAGSVDNDKTTLMIRNIPNRVTRVMLKNILDQQCIEMNQIKEESNEELLSAFDFLYLPIDFGTKANKGYAFVNFTNPEAVKKFFDAWNGKRWDCFKSNKIREICFAKLQVYLYIYIYIYICCKSRFELNVNPSSIF</sequence>
<feature type="domain" description="RRM" evidence="3">
    <location>
        <begin position="149"/>
        <end position="247"/>
    </location>
</feature>
<dbReference type="InterPro" id="IPR012677">
    <property type="entry name" value="Nucleotide-bd_a/b_plait_sf"/>
</dbReference>
<dbReference type="AlphaFoldDB" id="A0A1R3HVS3"/>
<accession>A0A1R3HVS3</accession>
<keyword evidence="5" id="KW-1185">Reference proteome</keyword>
<feature type="region of interest" description="Disordered" evidence="2">
    <location>
        <begin position="84"/>
        <end position="121"/>
    </location>
</feature>
<reference evidence="4 5" key="1">
    <citation type="submission" date="2013-09" db="EMBL/GenBank/DDBJ databases">
        <title>Corchorus capsularis genome sequencing.</title>
        <authorList>
            <person name="Alam M."/>
            <person name="Haque M.S."/>
            <person name="Islam M.S."/>
            <person name="Emdad E.M."/>
            <person name="Islam M.M."/>
            <person name="Ahmed B."/>
            <person name="Halim A."/>
            <person name="Hossen Q.M.M."/>
            <person name="Hossain M.Z."/>
            <person name="Ahmed R."/>
            <person name="Khan M.M."/>
            <person name="Islam R."/>
            <person name="Rashid M.M."/>
            <person name="Khan S.A."/>
            <person name="Rahman M.S."/>
            <person name="Alam M."/>
        </authorList>
    </citation>
    <scope>NUCLEOTIDE SEQUENCE [LARGE SCALE GENOMIC DNA]</scope>
    <source>
        <strain evidence="5">cv. CVL-1</strain>
        <tissue evidence="4">Whole seedling</tissue>
    </source>
</reference>
<organism evidence="4 5">
    <name type="scientific">Corchorus capsularis</name>
    <name type="common">Jute</name>
    <dbReference type="NCBI Taxonomy" id="210143"/>
    <lineage>
        <taxon>Eukaryota</taxon>
        <taxon>Viridiplantae</taxon>
        <taxon>Streptophyta</taxon>
        <taxon>Embryophyta</taxon>
        <taxon>Tracheophyta</taxon>
        <taxon>Spermatophyta</taxon>
        <taxon>Magnoliopsida</taxon>
        <taxon>eudicotyledons</taxon>
        <taxon>Gunneridae</taxon>
        <taxon>Pentapetalae</taxon>
        <taxon>rosids</taxon>
        <taxon>malvids</taxon>
        <taxon>Malvales</taxon>
        <taxon>Malvaceae</taxon>
        <taxon>Grewioideae</taxon>
        <taxon>Apeibeae</taxon>
        <taxon>Corchorus</taxon>
    </lineage>
</organism>
<dbReference type="SUPFAM" id="SSF54928">
    <property type="entry name" value="RNA-binding domain, RBD"/>
    <property type="match status" value="1"/>
</dbReference>
<dbReference type="InterPro" id="IPR035979">
    <property type="entry name" value="RBD_domain_sf"/>
</dbReference>
<evidence type="ECO:0000256" key="1">
    <source>
        <dbReference type="PROSITE-ProRule" id="PRU00176"/>
    </source>
</evidence>
<dbReference type="Gramene" id="OMO74388">
    <property type="protein sequence ID" value="OMO74388"/>
    <property type="gene ID" value="CCACVL1_16777"/>
</dbReference>
<dbReference type="Gene3D" id="3.30.70.330">
    <property type="match status" value="1"/>
</dbReference>
<dbReference type="PROSITE" id="PS50102">
    <property type="entry name" value="RRM"/>
    <property type="match status" value="1"/>
</dbReference>
<dbReference type="OMA" id="IREICFA"/>
<gene>
    <name evidence="4" type="ORF">CCACVL1_16777</name>
</gene>